<dbReference type="SUPFAM" id="SSF51735">
    <property type="entry name" value="NAD(P)-binding Rossmann-fold domains"/>
    <property type="match status" value="1"/>
</dbReference>
<accession>A0A3S1BXQ7</accession>
<gene>
    <name evidence="3" type="ORF">EGW08_014650</name>
</gene>
<dbReference type="OrthoDB" id="2735536at2759"/>
<keyword evidence="4" id="KW-1185">Reference proteome</keyword>
<sequence length="285" mass="31079">SAVSGCTFIHHVASPFPLNEPKTEAEVVGPAVQGTIGVLKAAAKVGTVRRVVLTSSCAAIANVGGNKEPKTERDWTDLDDPYLSVYSKSKHLAEKAAWDFVNNLPANEKFELAVVNPNFVVGPILHGATGSSFELIHKLLTRKMPRVPHFSIGLCDVRDVALAHLRCMTLPGAAGNRHIISHSAIWMIDMADILTAEFASQGYNPPTGTAPNCIMWLAGCFDRSLALRYRCLTRPLLFDNSRMKTVLKIEPTPPEKSLVDMAYSMIEGGFVPKTDKYRGPLPEQN</sequence>
<dbReference type="PANTHER" id="PTHR10366:SF564">
    <property type="entry name" value="STEROL-4-ALPHA-CARBOXYLATE 3-DEHYDROGENASE, DECARBOXYLATING"/>
    <property type="match status" value="1"/>
</dbReference>
<name>A0A3S1BXQ7_ELYCH</name>
<dbReference type="EMBL" id="RQTK01000569">
    <property type="protein sequence ID" value="RUS77592.1"/>
    <property type="molecule type" value="Genomic_DNA"/>
</dbReference>
<reference evidence="3 4" key="1">
    <citation type="submission" date="2019-01" db="EMBL/GenBank/DDBJ databases">
        <title>A draft genome assembly of the solar-powered sea slug Elysia chlorotica.</title>
        <authorList>
            <person name="Cai H."/>
            <person name="Li Q."/>
            <person name="Fang X."/>
            <person name="Li J."/>
            <person name="Curtis N.E."/>
            <person name="Altenburger A."/>
            <person name="Shibata T."/>
            <person name="Feng M."/>
            <person name="Maeda T."/>
            <person name="Schwartz J.A."/>
            <person name="Shigenobu S."/>
            <person name="Lundholm N."/>
            <person name="Nishiyama T."/>
            <person name="Yang H."/>
            <person name="Hasebe M."/>
            <person name="Li S."/>
            <person name="Pierce S.K."/>
            <person name="Wang J."/>
        </authorList>
    </citation>
    <scope>NUCLEOTIDE SEQUENCE [LARGE SCALE GENOMIC DNA]</scope>
    <source>
        <strain evidence="3">EC2010</strain>
        <tissue evidence="3">Whole organism of an adult</tissue>
    </source>
</reference>
<dbReference type="InterPro" id="IPR036291">
    <property type="entry name" value="NAD(P)-bd_dom_sf"/>
</dbReference>
<dbReference type="AlphaFoldDB" id="A0A3S1BXQ7"/>
<keyword evidence="1" id="KW-0560">Oxidoreductase</keyword>
<dbReference type="STRING" id="188477.A0A3S1BXQ7"/>
<evidence type="ECO:0000259" key="2">
    <source>
        <dbReference type="Pfam" id="PF01073"/>
    </source>
</evidence>
<organism evidence="3 4">
    <name type="scientific">Elysia chlorotica</name>
    <name type="common">Eastern emerald elysia</name>
    <name type="synonym">Sea slug</name>
    <dbReference type="NCBI Taxonomy" id="188477"/>
    <lineage>
        <taxon>Eukaryota</taxon>
        <taxon>Metazoa</taxon>
        <taxon>Spiralia</taxon>
        <taxon>Lophotrochozoa</taxon>
        <taxon>Mollusca</taxon>
        <taxon>Gastropoda</taxon>
        <taxon>Heterobranchia</taxon>
        <taxon>Euthyneura</taxon>
        <taxon>Panpulmonata</taxon>
        <taxon>Sacoglossa</taxon>
        <taxon>Placobranchoidea</taxon>
        <taxon>Plakobranchidae</taxon>
        <taxon>Elysia</taxon>
    </lineage>
</organism>
<dbReference type="InterPro" id="IPR002225">
    <property type="entry name" value="3Beta_OHSteriod_DH/Estase"/>
</dbReference>
<comment type="caution">
    <text evidence="3">The sequence shown here is derived from an EMBL/GenBank/DDBJ whole genome shotgun (WGS) entry which is preliminary data.</text>
</comment>
<proteinExistence type="predicted"/>
<dbReference type="Gene3D" id="3.40.50.720">
    <property type="entry name" value="NAD(P)-binding Rossmann-like Domain"/>
    <property type="match status" value="1"/>
</dbReference>
<dbReference type="InterPro" id="IPR050425">
    <property type="entry name" value="NAD(P)_dehydrat-like"/>
</dbReference>
<dbReference type="Proteomes" id="UP000271974">
    <property type="component" value="Unassembled WGS sequence"/>
</dbReference>
<dbReference type="FunFam" id="3.40.50.720:FF:000336">
    <property type="entry name" value="Aldehyde reductase"/>
    <property type="match status" value="1"/>
</dbReference>
<evidence type="ECO:0000256" key="1">
    <source>
        <dbReference type="ARBA" id="ARBA00023002"/>
    </source>
</evidence>
<dbReference type="GO" id="GO:0016616">
    <property type="term" value="F:oxidoreductase activity, acting on the CH-OH group of donors, NAD or NADP as acceptor"/>
    <property type="evidence" value="ECO:0007669"/>
    <property type="project" value="InterPro"/>
</dbReference>
<dbReference type="Pfam" id="PF01073">
    <property type="entry name" value="3Beta_HSD"/>
    <property type="match status" value="1"/>
</dbReference>
<dbReference type="GO" id="GO:0006694">
    <property type="term" value="P:steroid biosynthetic process"/>
    <property type="evidence" value="ECO:0007669"/>
    <property type="project" value="InterPro"/>
</dbReference>
<feature type="domain" description="3-beta hydroxysteroid dehydrogenase/isomerase" evidence="2">
    <location>
        <begin position="2"/>
        <end position="99"/>
    </location>
</feature>
<protein>
    <recommendedName>
        <fullName evidence="2">3-beta hydroxysteroid dehydrogenase/isomerase domain-containing protein</fullName>
    </recommendedName>
</protein>
<evidence type="ECO:0000313" key="3">
    <source>
        <dbReference type="EMBL" id="RUS77592.1"/>
    </source>
</evidence>
<dbReference type="PANTHER" id="PTHR10366">
    <property type="entry name" value="NAD DEPENDENT EPIMERASE/DEHYDRATASE"/>
    <property type="match status" value="1"/>
</dbReference>
<feature type="non-terminal residue" evidence="3">
    <location>
        <position position="1"/>
    </location>
</feature>
<evidence type="ECO:0000313" key="4">
    <source>
        <dbReference type="Proteomes" id="UP000271974"/>
    </source>
</evidence>